<evidence type="ECO:0000256" key="1">
    <source>
        <dbReference type="SAM" id="MobiDB-lite"/>
    </source>
</evidence>
<accession>A0A1Y2IES0</accession>
<feature type="compositionally biased region" description="Low complexity" evidence="1">
    <location>
        <begin position="475"/>
        <end position="488"/>
    </location>
</feature>
<feature type="compositionally biased region" description="Low complexity" evidence="1">
    <location>
        <begin position="127"/>
        <end position="144"/>
    </location>
</feature>
<feature type="region of interest" description="Disordered" evidence="1">
    <location>
        <begin position="1"/>
        <end position="305"/>
    </location>
</feature>
<feature type="compositionally biased region" description="Low complexity" evidence="1">
    <location>
        <begin position="66"/>
        <end position="88"/>
    </location>
</feature>
<dbReference type="OrthoDB" id="2758562at2759"/>
<evidence type="ECO:0000313" key="3">
    <source>
        <dbReference type="Proteomes" id="UP000193067"/>
    </source>
</evidence>
<gene>
    <name evidence="2" type="ORF">PYCCODRAFT_1470003</name>
</gene>
<sequence length="517" mass="53494">MSSAGPSRPRVITLTADQLLGTSLTPARTPKPSKNTSNGSRVLTIEDLLGPGLTVARPPPKPPARSSPRPTSRSFSSTRSTASSPNPRLVRVTADEVLRTGIPVRTLQAVKARSGQARVLTAEELLSAGSSRSPRRSPVQSGSRASASDQPAGPSAAESTPRAARPGTATASSTSGSDAQRAASQSRNPRHGPPRRSLSLGSMRTLPIYTQEPGESEVVIDRGATELDDDDDTPITVISPVEENEPNVDVDGAAPTDAAPVSTAPSSSESPTQASGNTLSRQLSPVDAATSSVASSLPPPTHMPPWVAVYREAAPSYEMAMSTPNLHVHSETEFPANFSLPTSPTLEHGIHNPPPSTHSDPPAPSYAAESPAASRPTVRVQVQPPSDAPTSSARLSPSPRSPGSPALPSSPATPSSSEHHSGSGSGAETPRRRFGFMALFHSRSSSRLRSHSHSHSHSDVTGGVRGERTHARTGSASAVPSPRRAASPNLLAPVPTRSFVGGLHASAGRSAMDLAAR</sequence>
<feature type="compositionally biased region" description="Low complexity" evidence="1">
    <location>
        <begin position="159"/>
        <end position="177"/>
    </location>
</feature>
<keyword evidence="3" id="KW-1185">Reference proteome</keyword>
<organism evidence="2 3">
    <name type="scientific">Trametes coccinea (strain BRFM310)</name>
    <name type="common">Pycnoporus coccineus</name>
    <dbReference type="NCBI Taxonomy" id="1353009"/>
    <lineage>
        <taxon>Eukaryota</taxon>
        <taxon>Fungi</taxon>
        <taxon>Dikarya</taxon>
        <taxon>Basidiomycota</taxon>
        <taxon>Agaricomycotina</taxon>
        <taxon>Agaricomycetes</taxon>
        <taxon>Polyporales</taxon>
        <taxon>Polyporaceae</taxon>
        <taxon>Trametes</taxon>
    </lineage>
</organism>
<feature type="compositionally biased region" description="Pro residues" evidence="1">
    <location>
        <begin position="352"/>
        <end position="364"/>
    </location>
</feature>
<feature type="compositionally biased region" description="Low complexity" evidence="1">
    <location>
        <begin position="365"/>
        <end position="376"/>
    </location>
</feature>
<dbReference type="AlphaFoldDB" id="A0A1Y2IES0"/>
<reference evidence="2 3" key="1">
    <citation type="journal article" date="2015" name="Biotechnol. Biofuels">
        <title>Enhanced degradation of softwood versus hardwood by the white-rot fungus Pycnoporus coccineus.</title>
        <authorList>
            <person name="Couturier M."/>
            <person name="Navarro D."/>
            <person name="Chevret D."/>
            <person name="Henrissat B."/>
            <person name="Piumi F."/>
            <person name="Ruiz-Duenas F.J."/>
            <person name="Martinez A.T."/>
            <person name="Grigoriev I.V."/>
            <person name="Riley R."/>
            <person name="Lipzen A."/>
            <person name="Berrin J.G."/>
            <person name="Master E.R."/>
            <person name="Rosso M.N."/>
        </authorList>
    </citation>
    <scope>NUCLEOTIDE SEQUENCE [LARGE SCALE GENOMIC DNA]</scope>
    <source>
        <strain evidence="2 3">BRFM310</strain>
    </source>
</reference>
<feature type="compositionally biased region" description="Polar residues" evidence="1">
    <location>
        <begin position="263"/>
        <end position="295"/>
    </location>
</feature>
<name>A0A1Y2IES0_TRAC3</name>
<feature type="compositionally biased region" description="Low complexity" evidence="1">
    <location>
        <begin position="388"/>
        <end position="416"/>
    </location>
</feature>
<evidence type="ECO:0000313" key="2">
    <source>
        <dbReference type="EMBL" id="OSC99689.1"/>
    </source>
</evidence>
<feature type="compositionally biased region" description="Basic residues" evidence="1">
    <location>
        <begin position="444"/>
        <end position="455"/>
    </location>
</feature>
<dbReference type="EMBL" id="KZ084125">
    <property type="protein sequence ID" value="OSC99689.1"/>
    <property type="molecule type" value="Genomic_DNA"/>
</dbReference>
<protein>
    <submittedName>
        <fullName evidence="2">Uncharacterized protein</fullName>
    </submittedName>
</protein>
<feature type="region of interest" description="Disordered" evidence="1">
    <location>
        <begin position="332"/>
        <end position="497"/>
    </location>
</feature>
<proteinExistence type="predicted"/>
<dbReference type="Proteomes" id="UP000193067">
    <property type="component" value="Unassembled WGS sequence"/>
</dbReference>
<feature type="compositionally biased region" description="Polar residues" evidence="1">
    <location>
        <begin position="20"/>
        <end position="41"/>
    </location>
</feature>
<dbReference type="STRING" id="1353009.A0A1Y2IES0"/>